<protein>
    <submittedName>
        <fullName evidence="1">Uncharacterized protein</fullName>
    </submittedName>
</protein>
<comment type="caution">
    <text evidence="1">The sequence shown here is derived from an EMBL/GenBank/DDBJ whole genome shotgun (WGS) entry which is preliminary data.</text>
</comment>
<evidence type="ECO:0000313" key="1">
    <source>
        <dbReference type="EMBL" id="KAI3810457.1"/>
    </source>
</evidence>
<proteinExistence type="predicted"/>
<organism evidence="1 2">
    <name type="scientific">Smallanthus sonchifolius</name>
    <dbReference type="NCBI Taxonomy" id="185202"/>
    <lineage>
        <taxon>Eukaryota</taxon>
        <taxon>Viridiplantae</taxon>
        <taxon>Streptophyta</taxon>
        <taxon>Embryophyta</taxon>
        <taxon>Tracheophyta</taxon>
        <taxon>Spermatophyta</taxon>
        <taxon>Magnoliopsida</taxon>
        <taxon>eudicotyledons</taxon>
        <taxon>Gunneridae</taxon>
        <taxon>Pentapetalae</taxon>
        <taxon>asterids</taxon>
        <taxon>campanulids</taxon>
        <taxon>Asterales</taxon>
        <taxon>Asteraceae</taxon>
        <taxon>Asteroideae</taxon>
        <taxon>Heliantheae alliance</taxon>
        <taxon>Millerieae</taxon>
        <taxon>Smallanthus</taxon>
    </lineage>
</organism>
<reference evidence="2" key="1">
    <citation type="journal article" date="2022" name="Mol. Ecol. Resour.">
        <title>The genomes of chicory, endive, great burdock and yacon provide insights into Asteraceae palaeo-polyploidization history and plant inulin production.</title>
        <authorList>
            <person name="Fan W."/>
            <person name="Wang S."/>
            <person name="Wang H."/>
            <person name="Wang A."/>
            <person name="Jiang F."/>
            <person name="Liu H."/>
            <person name="Zhao H."/>
            <person name="Xu D."/>
            <person name="Zhang Y."/>
        </authorList>
    </citation>
    <scope>NUCLEOTIDE SEQUENCE [LARGE SCALE GENOMIC DNA]</scope>
    <source>
        <strain evidence="2">cv. Yunnan</strain>
    </source>
</reference>
<keyword evidence="2" id="KW-1185">Reference proteome</keyword>
<evidence type="ECO:0000313" key="2">
    <source>
        <dbReference type="Proteomes" id="UP001056120"/>
    </source>
</evidence>
<accession>A0ACB9IQT3</accession>
<sequence>MPSQPLTIGRLGSQSFSLEKRKKVWRLIYTRSKRFIDYDREDPSSGEDEDDVPPPGACRPMRGSHGMCSFSPMTQQIHDCRSGSYTSWNPTDLALYDQGAEESLRQEHWRQEEARLNQAFRTSMLYNHETDISNQYRYDVERRHWHDYSNGLPYTEISPRVDWRAVH</sequence>
<name>A0ACB9IQT3_9ASTR</name>
<dbReference type="Proteomes" id="UP001056120">
    <property type="component" value="Linkage Group LG07"/>
</dbReference>
<dbReference type="EMBL" id="CM042024">
    <property type="protein sequence ID" value="KAI3810457.1"/>
    <property type="molecule type" value="Genomic_DNA"/>
</dbReference>
<reference evidence="1 2" key="2">
    <citation type="journal article" date="2022" name="Mol. Ecol. Resour.">
        <title>The genomes of chicory, endive, great burdock and yacon provide insights into Asteraceae paleo-polyploidization history and plant inulin production.</title>
        <authorList>
            <person name="Fan W."/>
            <person name="Wang S."/>
            <person name="Wang H."/>
            <person name="Wang A."/>
            <person name="Jiang F."/>
            <person name="Liu H."/>
            <person name="Zhao H."/>
            <person name="Xu D."/>
            <person name="Zhang Y."/>
        </authorList>
    </citation>
    <scope>NUCLEOTIDE SEQUENCE [LARGE SCALE GENOMIC DNA]</scope>
    <source>
        <strain evidence="2">cv. Yunnan</strain>
        <tissue evidence="1">Leaves</tissue>
    </source>
</reference>
<gene>
    <name evidence="1" type="ORF">L1987_20069</name>
</gene>